<comment type="caution">
    <text evidence="4">The sequence shown here is derived from an EMBL/GenBank/DDBJ whole genome shotgun (WGS) entry which is preliminary data.</text>
</comment>
<feature type="domain" description="Protein kinase" evidence="3">
    <location>
        <begin position="48"/>
        <end position="389"/>
    </location>
</feature>
<evidence type="ECO:0000256" key="1">
    <source>
        <dbReference type="ARBA" id="ARBA00022737"/>
    </source>
</evidence>
<evidence type="ECO:0000313" key="4">
    <source>
        <dbReference type="EMBL" id="RKL28300.1"/>
    </source>
</evidence>
<dbReference type="Pfam" id="PF13181">
    <property type="entry name" value="TPR_8"/>
    <property type="match status" value="1"/>
</dbReference>
<dbReference type="Gene3D" id="1.25.40.10">
    <property type="entry name" value="Tetratricopeptide repeat domain"/>
    <property type="match status" value="3"/>
</dbReference>
<dbReference type="SMART" id="SM00220">
    <property type="entry name" value="S_TKc"/>
    <property type="match status" value="1"/>
</dbReference>
<dbReference type="SUPFAM" id="SSF56112">
    <property type="entry name" value="Protein kinase-like (PK-like)"/>
    <property type="match status" value="1"/>
</dbReference>
<evidence type="ECO:0000313" key="5">
    <source>
        <dbReference type="Proteomes" id="UP000283569"/>
    </source>
</evidence>
<dbReference type="InterPro" id="IPR000719">
    <property type="entry name" value="Prot_kinase_dom"/>
</dbReference>
<evidence type="ECO:0000259" key="3">
    <source>
        <dbReference type="PROSITE" id="PS50011"/>
    </source>
</evidence>
<sequence length="1271" mass="142345">MATIKIKRRGRFGGQKISRSAIVDSTSLTDLLIAIETYGITILPVSHQLGLEIAGQGLSGHIHQATADVETMLVFKKGVTNRREFDDDQEQDWYHLITQIAVLQHKGICKSKHIINLLGITFSVDRVGSFEMAWPLLITRKATLGHLGSSLSNTESPISTENRRKFFTEVAEAVLTLHHYGVAHGDIKPENFVVDQQGNEETCQLIDFGSCVIKEQKRFPTSSPPWNPPELANTAIPTLTGFEFISQADLFSLALVLIHILVPSGSLRSSKALFLRIYATDQEWEQTCLELDQAKRKDSPSSLVFRFSQAIQNANLPDEEKAVLCNIVNSAILPPNGSRWMPWQEIFHLKHNMGSELKSLLEGKPSDVVELPRRIFDTPSDAHEKHKIFELKGRLGELDDTDFAVRHTVLRAVERKARSSACHECRKDYSFQAAICHEIQFGAPPVSSQGLENLEASGRTKSDLSNAISNISEEYKGTNHVPEKVLEQLFLPVVQSSNRPIEYQRHQRLPAATKALRTEIDARTRILGLRDRCSARLMEELAQVVLTQGMWAEAADYQQKAIDALESYGRTHPSFLAAKLRLADIWFEQGLYRQAEREQRNCISQLKPVVGDRHPDVVAASMSLAKTLSLQGAHGEAESIAQEVISSRSSILSPTHPLTINAELNMVVILINAGHTRKITNLMSTIERKLSNALRTDTIRKAEFGMTQAIVYSEIWQLDLALEKVKTVHACLARQHIDEKDDLRLSVYRLEATIHHASQQWAQEESLLRKAIDFSGTNLGEVVQESQYLLVANLILQGRLLEALDIVEAIKPDVEQPMTTDPDACYSYYQKLAIILELQGEYDDAQAQLTTLFKRCKAELGDTHSLTIDSGISLGSFWAERHRFQEAQLCFEALLKNSAYLPGSQQMNIARHLVTTYRQLGQLKKAIDTCQKALEQASETQADDSSRVLQLKNILASIYIDLEEWGKADEILTSIKGTPCNAQLSSSIKTNLYILRRIQGRRQEALDLAMEAQRLQSECLGVATSERLVVENNAMRCQIDLLGLTDEVELHIQELMRQRQETHFFNHPLHIALISDIAYAYSLCGNMREAEDLLDKVDALGELSEGDKPVSYATSLGKRATIYVRLGRLAEAEKCERKALSVRQKVFPEGHSLITSTMENLATTLAGLQKYEEAEALLQEVITIHDDHVQRTTDPSGLRRARLRLAWTKKNLAGLLFLQAKAAESLDLFNQALELSLAAEAEPPVVHELWSSIARVKEILVTLEGIKDGQL</sequence>
<dbReference type="SUPFAM" id="SSF48452">
    <property type="entry name" value="TPR-like"/>
    <property type="match status" value="4"/>
</dbReference>
<dbReference type="PROSITE" id="PS50011">
    <property type="entry name" value="PROTEIN_KINASE_DOM"/>
    <property type="match status" value="1"/>
</dbReference>
<dbReference type="Pfam" id="PF13424">
    <property type="entry name" value="TPR_12"/>
    <property type="match status" value="1"/>
</dbReference>
<reference evidence="4 5" key="1">
    <citation type="journal article" date="2018" name="Sci. Rep.">
        <title>Characterisation of pathogen-specific regions and novel effector candidates in Fusarium oxysporum f. sp. cepae.</title>
        <authorList>
            <person name="Armitage A.D."/>
            <person name="Taylor A."/>
            <person name="Sobczyk M.K."/>
            <person name="Baxter L."/>
            <person name="Greenfield B.P."/>
            <person name="Bates H.J."/>
            <person name="Wilson F."/>
            <person name="Jackson A.C."/>
            <person name="Ott S."/>
            <person name="Harrison R.J."/>
            <person name="Clarkson J.P."/>
        </authorList>
    </citation>
    <scope>NUCLEOTIDE SEQUENCE [LARGE SCALE GENOMIC DNA]</scope>
    <source>
        <strain evidence="4 5">Fp_A8</strain>
    </source>
</reference>
<dbReference type="InterPro" id="IPR019734">
    <property type="entry name" value="TPR_rpt"/>
</dbReference>
<dbReference type="SMART" id="SM00028">
    <property type="entry name" value="TPR"/>
    <property type="match status" value="8"/>
</dbReference>
<dbReference type="PROSITE" id="PS00108">
    <property type="entry name" value="PROTEIN_KINASE_ST"/>
    <property type="match status" value="1"/>
</dbReference>
<evidence type="ECO:0000256" key="2">
    <source>
        <dbReference type="ARBA" id="ARBA00022803"/>
    </source>
</evidence>
<dbReference type="Proteomes" id="UP000283569">
    <property type="component" value="Unassembled WGS sequence"/>
</dbReference>
<dbReference type="EMBL" id="MRDB01000065">
    <property type="protein sequence ID" value="RKL28300.1"/>
    <property type="molecule type" value="Genomic_DNA"/>
</dbReference>
<dbReference type="Pfam" id="PF00069">
    <property type="entry name" value="Pkinase"/>
    <property type="match status" value="1"/>
</dbReference>
<proteinExistence type="predicted"/>
<dbReference type="InterPro" id="IPR011990">
    <property type="entry name" value="TPR-like_helical_dom_sf"/>
</dbReference>
<keyword evidence="2" id="KW-0802">TPR repeat</keyword>
<dbReference type="AlphaFoldDB" id="A0A420SGC1"/>
<dbReference type="GO" id="GO:0005524">
    <property type="term" value="F:ATP binding"/>
    <property type="evidence" value="ECO:0007669"/>
    <property type="project" value="InterPro"/>
</dbReference>
<keyword evidence="1" id="KW-0677">Repeat</keyword>
<dbReference type="InterPro" id="IPR008271">
    <property type="entry name" value="Ser/Thr_kinase_AS"/>
</dbReference>
<dbReference type="InterPro" id="IPR011009">
    <property type="entry name" value="Kinase-like_dom_sf"/>
</dbReference>
<dbReference type="Pfam" id="PF13374">
    <property type="entry name" value="TPR_10"/>
    <property type="match status" value="1"/>
</dbReference>
<gene>
    <name evidence="4" type="ORF">BFJ72_g12531</name>
</gene>
<dbReference type="GO" id="GO:0004672">
    <property type="term" value="F:protein kinase activity"/>
    <property type="evidence" value="ECO:0007669"/>
    <property type="project" value="InterPro"/>
</dbReference>
<dbReference type="PANTHER" id="PTHR45641:SF19">
    <property type="entry name" value="NEPHROCYSTIN-3"/>
    <property type="match status" value="1"/>
</dbReference>
<dbReference type="PANTHER" id="PTHR45641">
    <property type="entry name" value="TETRATRICOPEPTIDE REPEAT PROTEIN (AFU_ORTHOLOGUE AFUA_6G03870)"/>
    <property type="match status" value="1"/>
</dbReference>
<organism evidence="4 5">
    <name type="scientific">Gibberella intermedia</name>
    <name type="common">Bulb rot disease fungus</name>
    <name type="synonym">Fusarium proliferatum</name>
    <dbReference type="NCBI Taxonomy" id="948311"/>
    <lineage>
        <taxon>Eukaryota</taxon>
        <taxon>Fungi</taxon>
        <taxon>Dikarya</taxon>
        <taxon>Ascomycota</taxon>
        <taxon>Pezizomycotina</taxon>
        <taxon>Sordariomycetes</taxon>
        <taxon>Hypocreomycetidae</taxon>
        <taxon>Hypocreales</taxon>
        <taxon>Nectriaceae</taxon>
        <taxon>Fusarium</taxon>
        <taxon>Fusarium fujikuroi species complex</taxon>
    </lineage>
</organism>
<accession>A0A420SGC1</accession>
<protein>
    <recommendedName>
        <fullName evidence="3">Protein kinase domain-containing protein</fullName>
    </recommendedName>
</protein>
<name>A0A420SGC1_GIBIN</name>
<dbReference type="Gene3D" id="1.10.510.10">
    <property type="entry name" value="Transferase(Phosphotransferase) domain 1"/>
    <property type="match status" value="1"/>
</dbReference>